<keyword evidence="7 9" id="KW-0472">Membrane</keyword>
<feature type="transmembrane region" description="Helical" evidence="9">
    <location>
        <begin position="56"/>
        <end position="76"/>
    </location>
</feature>
<protein>
    <submittedName>
        <fullName evidence="10">YeeE/YedE family protein</fullName>
    </submittedName>
</protein>
<gene>
    <name evidence="10" type="ORF">PQR03_04510</name>
</gene>
<keyword evidence="3" id="KW-1003">Cell membrane</keyword>
<proteinExistence type="inferred from homology"/>
<feature type="transmembrane region" description="Helical" evidence="9">
    <location>
        <begin position="121"/>
        <end position="142"/>
    </location>
</feature>
<evidence type="ECO:0000256" key="2">
    <source>
        <dbReference type="ARBA" id="ARBA00022448"/>
    </source>
</evidence>
<evidence type="ECO:0000256" key="8">
    <source>
        <dbReference type="ARBA" id="ARBA00035655"/>
    </source>
</evidence>
<dbReference type="PANTHER" id="PTHR30574">
    <property type="entry name" value="INNER MEMBRANE PROTEIN YEDE"/>
    <property type="match status" value="1"/>
</dbReference>
<accession>A0ABW9BBI4</accession>
<sequence>MSIDVASFTPGWSLAGGMMIGTAAAVLVLFNGRIAGISGILGGLLGTPRNDAGWRLAFLAGLVGAPVLAGLLGQSIVPDIQAGWTETLIAGALVGIATRYGSGCTSGHGVCGISRGSIRSLCATATFMASGFLTVFVTRHLLGD</sequence>
<feature type="transmembrane region" description="Helical" evidence="9">
    <location>
        <begin position="20"/>
        <end position="44"/>
    </location>
</feature>
<dbReference type="InterPro" id="IPR007272">
    <property type="entry name" value="Sulf_transp_TsuA/YedE"/>
</dbReference>
<evidence type="ECO:0000313" key="10">
    <source>
        <dbReference type="EMBL" id="MFM0237384.1"/>
    </source>
</evidence>
<keyword evidence="5 9" id="KW-0812">Transmembrane</keyword>
<reference evidence="10 11" key="1">
    <citation type="journal article" date="2024" name="Chem. Sci.">
        <title>Discovery of megapolipeptins by genome mining of a Burkholderiales bacteria collection.</title>
        <authorList>
            <person name="Paulo B.S."/>
            <person name="Recchia M.J.J."/>
            <person name="Lee S."/>
            <person name="Fergusson C.H."/>
            <person name="Romanowski S.B."/>
            <person name="Hernandez A."/>
            <person name="Krull N."/>
            <person name="Liu D.Y."/>
            <person name="Cavanagh H."/>
            <person name="Bos A."/>
            <person name="Gray C.A."/>
            <person name="Murphy B.T."/>
            <person name="Linington R.G."/>
            <person name="Eustaquio A.S."/>
        </authorList>
    </citation>
    <scope>NUCLEOTIDE SEQUENCE [LARGE SCALE GENOMIC DNA]</scope>
    <source>
        <strain evidence="10 11">RL17-351-BIE-A</strain>
    </source>
</reference>
<keyword evidence="2" id="KW-0813">Transport</keyword>
<dbReference type="RefSeq" id="WP_408257896.1">
    <property type="nucleotide sequence ID" value="NZ_JAQQCK010000001.1"/>
</dbReference>
<dbReference type="Proteomes" id="UP001629274">
    <property type="component" value="Unassembled WGS sequence"/>
</dbReference>
<dbReference type="PANTHER" id="PTHR30574:SF1">
    <property type="entry name" value="SULPHUR TRANSPORT DOMAIN-CONTAINING PROTEIN"/>
    <property type="match status" value="1"/>
</dbReference>
<keyword evidence="4" id="KW-0997">Cell inner membrane</keyword>
<evidence type="ECO:0000256" key="4">
    <source>
        <dbReference type="ARBA" id="ARBA00022519"/>
    </source>
</evidence>
<organism evidence="10 11">
    <name type="scientific">Paraburkholderia phytofirmans</name>
    <dbReference type="NCBI Taxonomy" id="261302"/>
    <lineage>
        <taxon>Bacteria</taxon>
        <taxon>Pseudomonadati</taxon>
        <taxon>Pseudomonadota</taxon>
        <taxon>Betaproteobacteria</taxon>
        <taxon>Burkholderiales</taxon>
        <taxon>Burkholderiaceae</taxon>
        <taxon>Paraburkholderia</taxon>
    </lineage>
</organism>
<evidence type="ECO:0000256" key="7">
    <source>
        <dbReference type="ARBA" id="ARBA00023136"/>
    </source>
</evidence>
<feature type="transmembrane region" description="Helical" evidence="9">
    <location>
        <begin position="82"/>
        <end position="100"/>
    </location>
</feature>
<comment type="caution">
    <text evidence="10">The sequence shown here is derived from an EMBL/GenBank/DDBJ whole genome shotgun (WGS) entry which is preliminary data.</text>
</comment>
<evidence type="ECO:0000256" key="9">
    <source>
        <dbReference type="SAM" id="Phobius"/>
    </source>
</evidence>
<evidence type="ECO:0000313" key="11">
    <source>
        <dbReference type="Proteomes" id="UP001629274"/>
    </source>
</evidence>
<comment type="similarity">
    <text evidence="8">Belongs to the TsuA/YedE (TC 9.B.102) family.</text>
</comment>
<evidence type="ECO:0000256" key="3">
    <source>
        <dbReference type="ARBA" id="ARBA00022475"/>
    </source>
</evidence>
<keyword evidence="6 9" id="KW-1133">Transmembrane helix</keyword>
<dbReference type="EMBL" id="JAQQDR010000002">
    <property type="protein sequence ID" value="MFM0237384.1"/>
    <property type="molecule type" value="Genomic_DNA"/>
</dbReference>
<keyword evidence="11" id="KW-1185">Reference proteome</keyword>
<comment type="subcellular location">
    <subcellularLocation>
        <location evidence="1">Cell inner membrane</location>
        <topology evidence="1">Multi-pass membrane protein</topology>
    </subcellularLocation>
</comment>
<evidence type="ECO:0000256" key="5">
    <source>
        <dbReference type="ARBA" id="ARBA00022692"/>
    </source>
</evidence>
<evidence type="ECO:0000256" key="1">
    <source>
        <dbReference type="ARBA" id="ARBA00004429"/>
    </source>
</evidence>
<evidence type="ECO:0000256" key="6">
    <source>
        <dbReference type="ARBA" id="ARBA00022989"/>
    </source>
</evidence>
<name>A0ABW9BBI4_9BURK</name>